<evidence type="ECO:0000313" key="2">
    <source>
        <dbReference type="EMBL" id="ROP28488.1"/>
    </source>
</evidence>
<sequence>MTGYATPPVDPERGFVSAPVAFALRSGRWLLIRHLLTTTVTILVVMAAWAVASAPIVAVFALDDAFSASEYAGAALVVAGSVCVATLAVAPLAVGLERLVLRGGRARTAMAVLLPIALFVAIAACVLAMVKLVESHAAYLAFALAAFLMFLLAIYWPTLWMLNVASWVLRRLRHAQRIRRFDERGSGT</sequence>
<dbReference type="AlphaFoldDB" id="A0A3N1GE98"/>
<feature type="transmembrane region" description="Helical" evidence="1">
    <location>
        <begin position="74"/>
        <end position="96"/>
    </location>
</feature>
<reference evidence="2 3" key="1">
    <citation type="submission" date="2018-11" db="EMBL/GenBank/DDBJ databases">
        <title>Sequencing the genomes of 1000 actinobacteria strains.</title>
        <authorList>
            <person name="Klenk H.-P."/>
        </authorList>
    </citation>
    <scope>NUCLEOTIDE SEQUENCE [LARGE SCALE GENOMIC DNA]</scope>
    <source>
        <strain evidence="2 3">DSM 43634</strain>
    </source>
</reference>
<evidence type="ECO:0000313" key="3">
    <source>
        <dbReference type="Proteomes" id="UP000271683"/>
    </source>
</evidence>
<feature type="transmembrane region" description="Helical" evidence="1">
    <location>
        <begin position="136"/>
        <end position="169"/>
    </location>
</feature>
<name>A0A3N1GE98_9ACTN</name>
<feature type="transmembrane region" description="Helical" evidence="1">
    <location>
        <begin position="108"/>
        <end position="130"/>
    </location>
</feature>
<dbReference type="EMBL" id="RJKL01000001">
    <property type="protein sequence ID" value="ROP28488.1"/>
    <property type="molecule type" value="Genomic_DNA"/>
</dbReference>
<evidence type="ECO:0000256" key="1">
    <source>
        <dbReference type="SAM" id="Phobius"/>
    </source>
</evidence>
<feature type="transmembrane region" description="Helical" evidence="1">
    <location>
        <begin position="35"/>
        <end position="62"/>
    </location>
</feature>
<comment type="caution">
    <text evidence="2">The sequence shown here is derived from an EMBL/GenBank/DDBJ whole genome shotgun (WGS) entry which is preliminary data.</text>
</comment>
<dbReference type="Proteomes" id="UP000271683">
    <property type="component" value="Unassembled WGS sequence"/>
</dbReference>
<keyword evidence="1" id="KW-1133">Transmembrane helix</keyword>
<proteinExistence type="predicted"/>
<gene>
    <name evidence="2" type="ORF">EDD30_1252</name>
</gene>
<keyword evidence="1" id="KW-0812">Transmembrane</keyword>
<organism evidence="2 3">
    <name type="scientific">Couchioplanes caeruleus</name>
    <dbReference type="NCBI Taxonomy" id="56438"/>
    <lineage>
        <taxon>Bacteria</taxon>
        <taxon>Bacillati</taxon>
        <taxon>Actinomycetota</taxon>
        <taxon>Actinomycetes</taxon>
        <taxon>Micromonosporales</taxon>
        <taxon>Micromonosporaceae</taxon>
        <taxon>Couchioplanes</taxon>
    </lineage>
</organism>
<accession>A0A3N1GE98</accession>
<keyword evidence="1" id="KW-0472">Membrane</keyword>
<protein>
    <submittedName>
        <fullName evidence="2">Uncharacterized protein</fullName>
    </submittedName>
</protein>